<dbReference type="PROSITE" id="PS00889">
    <property type="entry name" value="CNMP_BINDING_2"/>
    <property type="match status" value="2"/>
</dbReference>
<dbReference type="GO" id="GO:0005952">
    <property type="term" value="C:cAMP-dependent protein kinase complex"/>
    <property type="evidence" value="ECO:0007669"/>
    <property type="project" value="InterPro"/>
</dbReference>
<dbReference type="Pfam" id="PF00027">
    <property type="entry name" value="cNMP_binding"/>
    <property type="match status" value="2"/>
</dbReference>
<evidence type="ECO:0000256" key="4">
    <source>
        <dbReference type="ARBA" id="ARBA00022737"/>
    </source>
</evidence>
<evidence type="ECO:0000256" key="3">
    <source>
        <dbReference type="ARBA" id="ARBA00022566"/>
    </source>
</evidence>
<proteinExistence type="inferred from homology"/>
<dbReference type="Proteomes" id="UP001374579">
    <property type="component" value="Unassembled WGS sequence"/>
</dbReference>
<evidence type="ECO:0000313" key="11">
    <source>
        <dbReference type="Proteomes" id="UP001374579"/>
    </source>
</evidence>
<feature type="region of interest" description="Disordered" evidence="8">
    <location>
        <begin position="61"/>
        <end position="106"/>
    </location>
</feature>
<dbReference type="EMBL" id="JBAMIC010000001">
    <property type="protein sequence ID" value="KAK7115647.1"/>
    <property type="molecule type" value="Genomic_DNA"/>
</dbReference>
<dbReference type="PANTHER" id="PTHR11635:SF152">
    <property type="entry name" value="CAMP-DEPENDENT PROTEIN KINASE TYPE I REGULATORY SUBUNIT-RELATED"/>
    <property type="match status" value="1"/>
</dbReference>
<accession>A0AAN9C1L7</accession>
<dbReference type="SMART" id="SM00394">
    <property type="entry name" value="RIIa"/>
    <property type="match status" value="1"/>
</dbReference>
<evidence type="ECO:0000256" key="2">
    <source>
        <dbReference type="ARBA" id="ARBA00022553"/>
    </source>
</evidence>
<dbReference type="FunFam" id="2.60.120.10:FF:000108">
    <property type="entry name" value="cAMP-dependent protein kinase type II regulatory subunit"/>
    <property type="match status" value="1"/>
</dbReference>
<sequence length="367" mass="42089">MNLEIPEGLGDLLRDFTVAVLKERPPDLYDFAVEYFTTARDNRRPKEVPMYIIVEDDDEAGEPDPIMFKPRSSTSRYARRQSVSAERYNPEEDDDEDERVVYPKTDGQRERLTEAVCSILLFRSLEPEQIQEVLDAMFEKQVHPGETVIQQGDDGDNFYVIDTGVYDVLVNVKGDEKKVYQFDNKGSFGELALMYNMPRSATVRATTKGTLWAMDRNSFRKIVLKSAFKKRKKFEALLESVNILQCLDPYERMTLADALVTQTYEDGQAIIRQGDTADGMYFVEDGKIRFTITSSDGREQEIAKQSTTTYFGEIALINNKPRTANVYAVGKVKVAFLERDCFERLLGPCVEIMKRNSQLYTMYADDQ</sequence>
<keyword evidence="11" id="KW-1185">Reference proteome</keyword>
<dbReference type="GO" id="GO:0005829">
    <property type="term" value="C:cytosol"/>
    <property type="evidence" value="ECO:0007669"/>
    <property type="project" value="TreeGrafter"/>
</dbReference>
<dbReference type="CDD" id="cd00038">
    <property type="entry name" value="CAP_ED"/>
    <property type="match status" value="2"/>
</dbReference>
<dbReference type="InterPro" id="IPR014710">
    <property type="entry name" value="RmlC-like_jellyroll"/>
</dbReference>
<comment type="similarity">
    <text evidence="1">Belongs to the cAMP-dependent kinase regulatory chain family.</text>
</comment>
<keyword evidence="6" id="KW-0114">cAMP</keyword>
<dbReference type="Gene3D" id="2.60.120.10">
    <property type="entry name" value="Jelly Rolls"/>
    <property type="match status" value="2"/>
</dbReference>
<dbReference type="PROSITE" id="PS00888">
    <property type="entry name" value="CNMP_BINDING_1"/>
    <property type="match status" value="2"/>
</dbReference>
<protein>
    <recommendedName>
        <fullName evidence="7">cAMP-dependent protein kinase type II regulatory subunit</fullName>
    </recommendedName>
</protein>
<comment type="caution">
    <text evidence="10">The sequence shown here is derived from an EMBL/GenBank/DDBJ whole genome shotgun (WGS) entry which is preliminary data.</text>
</comment>
<dbReference type="FunFam" id="1.20.890.10:FF:000002">
    <property type="entry name" value="cAMP-dependent protein kinase type II-alpha regulatory subunit"/>
    <property type="match status" value="1"/>
</dbReference>
<dbReference type="CDD" id="cd12099">
    <property type="entry name" value="DD_RII_PKA"/>
    <property type="match status" value="1"/>
</dbReference>
<gene>
    <name evidence="10" type="ORF">V1264_001479</name>
</gene>
<dbReference type="GO" id="GO:0034236">
    <property type="term" value="F:protein kinase A catalytic subunit binding"/>
    <property type="evidence" value="ECO:0007669"/>
    <property type="project" value="TreeGrafter"/>
</dbReference>
<dbReference type="SUPFAM" id="SSF47391">
    <property type="entry name" value="Dimerization-anchoring domain of cAMP-dependent PK regulatory subunit"/>
    <property type="match status" value="1"/>
</dbReference>
<dbReference type="InterPro" id="IPR050503">
    <property type="entry name" value="cAMP-dep_PK_reg_su-like"/>
</dbReference>
<feature type="compositionally biased region" description="Polar residues" evidence="8">
    <location>
        <begin position="71"/>
        <end position="84"/>
    </location>
</feature>
<dbReference type="InterPro" id="IPR003117">
    <property type="entry name" value="cAMP_dep_PK_reg_su_I/II_a/b"/>
</dbReference>
<dbReference type="SUPFAM" id="SSF51206">
    <property type="entry name" value="cAMP-binding domain-like"/>
    <property type="match status" value="2"/>
</dbReference>
<dbReference type="PANTHER" id="PTHR11635">
    <property type="entry name" value="CAMP-DEPENDENT PROTEIN KINASE REGULATORY CHAIN"/>
    <property type="match status" value="1"/>
</dbReference>
<evidence type="ECO:0000256" key="8">
    <source>
        <dbReference type="SAM" id="MobiDB-lite"/>
    </source>
</evidence>
<evidence type="ECO:0000256" key="6">
    <source>
        <dbReference type="ARBA" id="ARBA00023149"/>
    </source>
</evidence>
<evidence type="ECO:0000313" key="10">
    <source>
        <dbReference type="EMBL" id="KAK7115647.1"/>
    </source>
</evidence>
<evidence type="ECO:0000256" key="1">
    <source>
        <dbReference type="ARBA" id="ARBA00005753"/>
    </source>
</evidence>
<dbReference type="GO" id="GO:0004862">
    <property type="term" value="F:cAMP-dependent protein kinase inhibitor activity"/>
    <property type="evidence" value="ECO:0007669"/>
    <property type="project" value="TreeGrafter"/>
</dbReference>
<dbReference type="PRINTS" id="PR00103">
    <property type="entry name" value="CAMPKINASE"/>
</dbReference>
<name>A0AAN9C1L7_9CAEN</name>
<keyword evidence="2" id="KW-0597">Phosphoprotein</keyword>
<evidence type="ECO:0000259" key="9">
    <source>
        <dbReference type="PROSITE" id="PS50042"/>
    </source>
</evidence>
<keyword evidence="3" id="KW-0116">cAMP-binding</keyword>
<dbReference type="SMART" id="SM00100">
    <property type="entry name" value="cNMP"/>
    <property type="match status" value="2"/>
</dbReference>
<evidence type="ECO:0000256" key="7">
    <source>
        <dbReference type="ARBA" id="ARBA00067959"/>
    </source>
</evidence>
<keyword evidence="5" id="KW-0547">Nucleotide-binding</keyword>
<dbReference type="InterPro" id="IPR000595">
    <property type="entry name" value="cNMP-bd_dom"/>
</dbReference>
<dbReference type="GO" id="GO:0030552">
    <property type="term" value="F:cAMP binding"/>
    <property type="evidence" value="ECO:0007669"/>
    <property type="project" value="UniProtKB-KW"/>
</dbReference>
<dbReference type="PROSITE" id="PS50042">
    <property type="entry name" value="CNMP_BINDING_3"/>
    <property type="match status" value="2"/>
</dbReference>
<dbReference type="FunFam" id="2.60.120.10:FF:000017">
    <property type="entry name" value="cAMP-dependent protein kinase type II regulatory subunit"/>
    <property type="match status" value="1"/>
</dbReference>
<evidence type="ECO:0000256" key="5">
    <source>
        <dbReference type="ARBA" id="ARBA00022741"/>
    </source>
</evidence>
<dbReference type="AlphaFoldDB" id="A0AAN9C1L7"/>
<dbReference type="Pfam" id="PF02197">
    <property type="entry name" value="RIIa"/>
    <property type="match status" value="1"/>
</dbReference>
<feature type="domain" description="Cyclic nucleotide-binding" evidence="9">
    <location>
        <begin position="243"/>
        <end position="363"/>
    </location>
</feature>
<dbReference type="Gene3D" id="1.20.890.10">
    <property type="entry name" value="cAMP-dependent protein kinase regulatory subunit, dimerization-anchoring domain"/>
    <property type="match status" value="1"/>
</dbReference>
<feature type="domain" description="Cyclic nucleotide-binding" evidence="9">
    <location>
        <begin position="121"/>
        <end position="240"/>
    </location>
</feature>
<keyword evidence="4" id="KW-0677">Repeat</keyword>
<dbReference type="InterPro" id="IPR018488">
    <property type="entry name" value="cNMP-bd_CS"/>
</dbReference>
<dbReference type="InterPro" id="IPR018490">
    <property type="entry name" value="cNMP-bd_dom_sf"/>
</dbReference>
<reference evidence="10 11" key="1">
    <citation type="submission" date="2024-02" db="EMBL/GenBank/DDBJ databases">
        <title>Chromosome-scale genome assembly of the rough periwinkle Littorina saxatilis.</title>
        <authorList>
            <person name="De Jode A."/>
            <person name="Faria R."/>
            <person name="Formenti G."/>
            <person name="Sims Y."/>
            <person name="Smith T.P."/>
            <person name="Tracey A."/>
            <person name="Wood J.M.D."/>
            <person name="Zagrodzka Z.B."/>
            <person name="Johannesson K."/>
            <person name="Butlin R.K."/>
            <person name="Leder E.H."/>
        </authorList>
    </citation>
    <scope>NUCLEOTIDE SEQUENCE [LARGE SCALE GENOMIC DNA]</scope>
    <source>
        <strain evidence="10">Snail1</strain>
        <tissue evidence="10">Muscle</tissue>
    </source>
</reference>
<organism evidence="10 11">
    <name type="scientific">Littorina saxatilis</name>
    <dbReference type="NCBI Taxonomy" id="31220"/>
    <lineage>
        <taxon>Eukaryota</taxon>
        <taxon>Metazoa</taxon>
        <taxon>Spiralia</taxon>
        <taxon>Lophotrochozoa</taxon>
        <taxon>Mollusca</taxon>
        <taxon>Gastropoda</taxon>
        <taxon>Caenogastropoda</taxon>
        <taxon>Littorinimorpha</taxon>
        <taxon>Littorinoidea</taxon>
        <taxon>Littorinidae</taxon>
        <taxon>Littorina</taxon>
    </lineage>
</organism>